<evidence type="ECO:0000256" key="11">
    <source>
        <dbReference type="ARBA" id="ARBA00023012"/>
    </source>
</evidence>
<feature type="region of interest" description="Disordered" evidence="13">
    <location>
        <begin position="1"/>
        <end position="84"/>
    </location>
</feature>
<dbReference type="InterPro" id="IPR036097">
    <property type="entry name" value="HisK_dim/P_sf"/>
</dbReference>
<feature type="transmembrane region" description="Helical" evidence="14">
    <location>
        <begin position="103"/>
        <end position="123"/>
    </location>
</feature>
<dbReference type="PANTHER" id="PTHR45436:SF14">
    <property type="entry name" value="SENSOR PROTEIN QSEC"/>
    <property type="match status" value="1"/>
</dbReference>
<evidence type="ECO:0000256" key="4">
    <source>
        <dbReference type="ARBA" id="ARBA00022553"/>
    </source>
</evidence>
<dbReference type="CDD" id="cd00082">
    <property type="entry name" value="HisKA"/>
    <property type="match status" value="1"/>
</dbReference>
<evidence type="ECO:0000313" key="17">
    <source>
        <dbReference type="EMBL" id="RML48001.1"/>
    </source>
</evidence>
<dbReference type="InterPro" id="IPR050428">
    <property type="entry name" value="TCS_sensor_his_kinase"/>
</dbReference>
<dbReference type="PANTHER" id="PTHR45436">
    <property type="entry name" value="SENSOR HISTIDINE KINASE YKOH"/>
    <property type="match status" value="1"/>
</dbReference>
<evidence type="ECO:0000313" key="18">
    <source>
        <dbReference type="Proteomes" id="UP000280292"/>
    </source>
</evidence>
<dbReference type="InterPro" id="IPR004358">
    <property type="entry name" value="Sig_transdc_His_kin-like_C"/>
</dbReference>
<evidence type="ECO:0000256" key="7">
    <source>
        <dbReference type="ARBA" id="ARBA00022741"/>
    </source>
</evidence>
<evidence type="ECO:0000256" key="8">
    <source>
        <dbReference type="ARBA" id="ARBA00022777"/>
    </source>
</evidence>
<dbReference type="SMART" id="SM00387">
    <property type="entry name" value="HATPase_c"/>
    <property type="match status" value="1"/>
</dbReference>
<keyword evidence="9" id="KW-0067">ATP-binding</keyword>
<keyword evidence="4" id="KW-0597">Phosphoprotein</keyword>
<keyword evidence="7" id="KW-0547">Nucleotide-binding</keyword>
<evidence type="ECO:0000256" key="12">
    <source>
        <dbReference type="ARBA" id="ARBA00023136"/>
    </source>
</evidence>
<evidence type="ECO:0000256" key="13">
    <source>
        <dbReference type="SAM" id="MobiDB-lite"/>
    </source>
</evidence>
<keyword evidence="11" id="KW-0902">Two-component regulatory system</keyword>
<evidence type="ECO:0000256" key="9">
    <source>
        <dbReference type="ARBA" id="ARBA00022840"/>
    </source>
</evidence>
<dbReference type="Pfam" id="PF08521">
    <property type="entry name" value="2CSK_N"/>
    <property type="match status" value="1"/>
</dbReference>
<dbReference type="EMBL" id="RBNR01000001">
    <property type="protein sequence ID" value="RML48001.1"/>
    <property type="molecule type" value="Genomic_DNA"/>
</dbReference>
<evidence type="ECO:0000256" key="1">
    <source>
        <dbReference type="ARBA" id="ARBA00000085"/>
    </source>
</evidence>
<evidence type="ECO:0000259" key="15">
    <source>
        <dbReference type="PROSITE" id="PS50109"/>
    </source>
</evidence>
<evidence type="ECO:0000256" key="2">
    <source>
        <dbReference type="ARBA" id="ARBA00004141"/>
    </source>
</evidence>
<dbReference type="Pfam" id="PF02518">
    <property type="entry name" value="HATPase_c"/>
    <property type="match status" value="1"/>
</dbReference>
<organism evidence="17 18">
    <name type="scientific">Pseudomonas syringae pv. ribicola</name>
    <dbReference type="NCBI Taxonomy" id="55398"/>
    <lineage>
        <taxon>Bacteria</taxon>
        <taxon>Pseudomonadati</taxon>
        <taxon>Pseudomonadota</taxon>
        <taxon>Gammaproteobacteria</taxon>
        <taxon>Pseudomonadales</taxon>
        <taxon>Pseudomonadaceae</taxon>
        <taxon>Pseudomonas</taxon>
    </lineage>
</organism>
<comment type="caution">
    <text evidence="17">The sequence shown here is derived from an EMBL/GenBank/DDBJ whole genome shotgun (WGS) entry which is preliminary data.</text>
</comment>
<dbReference type="Proteomes" id="UP000280292">
    <property type="component" value="Unassembled WGS sequence"/>
</dbReference>
<dbReference type="GO" id="GO:0000155">
    <property type="term" value="F:phosphorelay sensor kinase activity"/>
    <property type="evidence" value="ECO:0007669"/>
    <property type="project" value="InterPro"/>
</dbReference>
<feature type="domain" description="HAMP" evidence="16">
    <location>
        <begin position="280"/>
        <end position="332"/>
    </location>
</feature>
<reference evidence="17 18" key="1">
    <citation type="submission" date="2018-08" db="EMBL/GenBank/DDBJ databases">
        <title>Recombination of ecologically and evolutionarily significant loci maintains genetic cohesion in the Pseudomonas syringae species complex.</title>
        <authorList>
            <person name="Dillon M."/>
            <person name="Thakur S."/>
            <person name="Almeida R.N.D."/>
            <person name="Weir B.S."/>
            <person name="Guttman D.S."/>
        </authorList>
    </citation>
    <scope>NUCLEOTIDE SEQUENCE [LARGE SCALE GENOMIC DNA]</scope>
    <source>
        <strain evidence="17 18">ICMP 3883</strain>
    </source>
</reference>
<dbReference type="Gene3D" id="3.30.565.10">
    <property type="entry name" value="Histidine kinase-like ATPase, C-terminal domain"/>
    <property type="match status" value="1"/>
</dbReference>
<dbReference type="SUPFAM" id="SSF55874">
    <property type="entry name" value="ATPase domain of HSP90 chaperone/DNA topoisomerase II/histidine kinase"/>
    <property type="match status" value="1"/>
</dbReference>
<dbReference type="PROSITE" id="PS50885">
    <property type="entry name" value="HAMP"/>
    <property type="match status" value="1"/>
</dbReference>
<evidence type="ECO:0000256" key="10">
    <source>
        <dbReference type="ARBA" id="ARBA00022989"/>
    </source>
</evidence>
<evidence type="ECO:0000256" key="6">
    <source>
        <dbReference type="ARBA" id="ARBA00022692"/>
    </source>
</evidence>
<sequence>MAGTRRHQPRPGVAAGQFSGQRSADDADGISTAAPTDDPPRQSGDPRAPVQHPVRLAGQGRKQHPGSADSQPAQKTVHRADPHRARRRLPAGAQGMTSVRARILVPVLLLLLLGNLAISLLALRDSHHEIEEVYDAQLAQSARLLQGVLSQRAAGEQDLNKLYQAFDQAMSRVGTSGVAHPYETRLTFQVWRTSGELLVRSAEAPLLSAPPAAEGSHDLIENGHEWCGFLLADPQQGFLIWVGERDDVRQDLIQRIVSHTVWPTLIGVPLLVVAIWLAIGWGLRPLQSMAKVIRKRDAESLEPLDVAPLPKELEPMQHALNRLLTQIESVLERERRFIADAAHELRTPLTILRIHAQNARQAESPEQRLEALDFLVHGVDRAARLASQLLTMARLEPRLEVSQLQTFELNTLVREEMAELTPLALEKRVDLVFEAGDDCVIHSDPSAITIALQNLLTNALNFAPPASEIRVMLNRQEDGSAHLSVEDAGPGIDEKQKARLFERFYSHGHSNGAGLGLAIVDMIVRKLESSLHLRNSAQGGLCAELRLKSRTA</sequence>
<dbReference type="PROSITE" id="PS50109">
    <property type="entry name" value="HIS_KIN"/>
    <property type="match status" value="1"/>
</dbReference>
<dbReference type="GO" id="GO:0005886">
    <property type="term" value="C:plasma membrane"/>
    <property type="evidence" value="ECO:0007669"/>
    <property type="project" value="TreeGrafter"/>
</dbReference>
<dbReference type="SUPFAM" id="SSF47384">
    <property type="entry name" value="Homodimeric domain of signal transducing histidine kinase"/>
    <property type="match status" value="1"/>
</dbReference>
<dbReference type="SMART" id="SM00388">
    <property type="entry name" value="HisKA"/>
    <property type="match status" value="1"/>
</dbReference>
<dbReference type="Pfam" id="PF00512">
    <property type="entry name" value="HisKA"/>
    <property type="match status" value="1"/>
</dbReference>
<dbReference type="InterPro" id="IPR036890">
    <property type="entry name" value="HATPase_C_sf"/>
</dbReference>
<evidence type="ECO:0000256" key="5">
    <source>
        <dbReference type="ARBA" id="ARBA00022679"/>
    </source>
</evidence>
<comment type="catalytic activity">
    <reaction evidence="1">
        <text>ATP + protein L-histidine = ADP + protein N-phospho-L-histidine.</text>
        <dbReference type="EC" id="2.7.13.3"/>
    </reaction>
</comment>
<dbReference type="EC" id="2.7.13.3" evidence="3"/>
<dbReference type="InterPro" id="IPR005467">
    <property type="entry name" value="His_kinase_dom"/>
</dbReference>
<keyword evidence="8 17" id="KW-0418">Kinase</keyword>
<comment type="subcellular location">
    <subcellularLocation>
        <location evidence="2">Membrane</location>
        <topology evidence="2">Multi-pass membrane protein</topology>
    </subcellularLocation>
</comment>
<keyword evidence="10 14" id="KW-1133">Transmembrane helix</keyword>
<gene>
    <name evidence="17" type="ORF">ALQ95_05566</name>
</gene>
<dbReference type="Gene3D" id="1.10.287.130">
    <property type="match status" value="1"/>
</dbReference>
<dbReference type="AlphaFoldDB" id="A0A3M2W985"/>
<dbReference type="GO" id="GO:0005524">
    <property type="term" value="F:ATP binding"/>
    <property type="evidence" value="ECO:0007669"/>
    <property type="project" value="UniProtKB-KW"/>
</dbReference>
<keyword evidence="12 14" id="KW-0472">Membrane</keyword>
<dbReference type="PRINTS" id="PR00344">
    <property type="entry name" value="BCTRLSENSOR"/>
</dbReference>
<name>A0A3M2W985_PSESI</name>
<dbReference type="InterPro" id="IPR003594">
    <property type="entry name" value="HATPase_dom"/>
</dbReference>
<feature type="transmembrane region" description="Helical" evidence="14">
    <location>
        <begin position="261"/>
        <end position="283"/>
    </location>
</feature>
<dbReference type="InterPro" id="IPR003660">
    <property type="entry name" value="HAMP_dom"/>
</dbReference>
<keyword evidence="5" id="KW-0808">Transferase</keyword>
<dbReference type="InterPro" id="IPR013727">
    <property type="entry name" value="2CSK_N"/>
</dbReference>
<keyword evidence="6 14" id="KW-0812">Transmembrane</keyword>
<dbReference type="InterPro" id="IPR003661">
    <property type="entry name" value="HisK_dim/P_dom"/>
</dbReference>
<evidence type="ECO:0000256" key="3">
    <source>
        <dbReference type="ARBA" id="ARBA00012438"/>
    </source>
</evidence>
<feature type="domain" description="Histidine kinase" evidence="15">
    <location>
        <begin position="340"/>
        <end position="551"/>
    </location>
</feature>
<proteinExistence type="predicted"/>
<evidence type="ECO:0000259" key="16">
    <source>
        <dbReference type="PROSITE" id="PS50885"/>
    </source>
</evidence>
<accession>A0A3M2W985</accession>
<evidence type="ECO:0000256" key="14">
    <source>
        <dbReference type="SAM" id="Phobius"/>
    </source>
</evidence>
<dbReference type="CDD" id="cd00075">
    <property type="entry name" value="HATPase"/>
    <property type="match status" value="1"/>
</dbReference>
<protein>
    <recommendedName>
        <fullName evidence="3">histidine kinase</fullName>
        <ecNumber evidence="3">2.7.13.3</ecNumber>
    </recommendedName>
</protein>